<evidence type="ECO:0000313" key="9">
    <source>
        <dbReference type="EMBL" id="EIL87193.1"/>
    </source>
</evidence>
<evidence type="ECO:0000259" key="7">
    <source>
        <dbReference type="Pfam" id="PF02687"/>
    </source>
</evidence>
<evidence type="ECO:0000256" key="1">
    <source>
        <dbReference type="ARBA" id="ARBA00004651"/>
    </source>
</evidence>
<evidence type="ECO:0000256" key="2">
    <source>
        <dbReference type="ARBA" id="ARBA00022475"/>
    </source>
</evidence>
<dbReference type="Proteomes" id="UP000004210">
    <property type="component" value="Unassembled WGS sequence"/>
</dbReference>
<feature type="domain" description="MacB-like periplasmic core" evidence="8">
    <location>
        <begin position="20"/>
        <end position="271"/>
    </location>
</feature>
<accession>I4VJ02</accession>
<reference evidence="9 10" key="1">
    <citation type="journal article" date="2012" name="J. Bacteriol.">
        <title>Genome sequences for six rhodanobacter strains, isolated from soils and the terrestrial subsurface, with variable denitrification capabilities.</title>
        <authorList>
            <person name="Kostka J.E."/>
            <person name="Green S.J."/>
            <person name="Rishishwar L."/>
            <person name="Prakash O."/>
            <person name="Katz L.S."/>
            <person name="Marino-Ramirez L."/>
            <person name="Jordan I.K."/>
            <person name="Munk C."/>
            <person name="Ivanova N."/>
            <person name="Mikhailova N."/>
            <person name="Watson D.B."/>
            <person name="Brown S.D."/>
            <person name="Palumbo A.V."/>
            <person name="Brooks S.C."/>
        </authorList>
    </citation>
    <scope>NUCLEOTIDE SEQUENCE [LARGE SCALE GENOMIC DNA]</scope>
    <source>
        <strain evidence="10">Jip2T</strain>
    </source>
</reference>
<keyword evidence="2" id="KW-1003">Cell membrane</keyword>
<evidence type="ECO:0000256" key="5">
    <source>
        <dbReference type="ARBA" id="ARBA00023136"/>
    </source>
</evidence>
<evidence type="ECO:0000256" key="3">
    <source>
        <dbReference type="ARBA" id="ARBA00022692"/>
    </source>
</evidence>
<dbReference type="GO" id="GO:0005886">
    <property type="term" value="C:plasma membrane"/>
    <property type="evidence" value="ECO:0007669"/>
    <property type="project" value="UniProtKB-SubCell"/>
</dbReference>
<feature type="transmembrane region" description="Helical" evidence="6">
    <location>
        <begin position="403"/>
        <end position="424"/>
    </location>
</feature>
<dbReference type="GO" id="GO:0022857">
    <property type="term" value="F:transmembrane transporter activity"/>
    <property type="evidence" value="ECO:0007669"/>
    <property type="project" value="TreeGrafter"/>
</dbReference>
<dbReference type="Pfam" id="PF02687">
    <property type="entry name" value="FtsX"/>
    <property type="match status" value="1"/>
</dbReference>
<dbReference type="PATRIC" id="fig|1163408.3.peg.3405"/>
<evidence type="ECO:0000259" key="8">
    <source>
        <dbReference type="Pfam" id="PF12704"/>
    </source>
</evidence>
<dbReference type="InterPro" id="IPR025857">
    <property type="entry name" value="MacB_PCD"/>
</dbReference>
<dbReference type="EMBL" id="AJXU01000083">
    <property type="protein sequence ID" value="EIL87193.1"/>
    <property type="molecule type" value="Genomic_DNA"/>
</dbReference>
<sequence>MFAYYMDLALRSLKRNPVLTALMVLAIGLGIGASMTMITVLHVMTNDPLPERSTHLYTPHLDPLPLDYSHGGSGIDPSDNLTWPDAMSLLRAHRGVHQAAMAGGTLLALPVQSGLQALYAAGRYTTADFFALFGVPFEYGAGWSAADDTAGARVVVLSDELARKLFGRADVVGRTARLGELDYRVVGVVTRWDPAPQFYADSTGSQFSDIDTFFLPLSVAVNEDLPVSGNESGWGDDEKTGSSKRGAAMSWLQFWVQLDTPAQVADYRQYLINYSAQQKALGRFQRPPTNATLFGLMDWLAHQNLVPNDVHLQLWLALGFLFVCMVNIVALLLAKFLRRSGEISVRRALGARRRDIFVQLGVESALIGVAGGTLGLAIAQLGLWSVRHRPGDYARIAQMDPSMLAGTFVLAVLASVLAGLLPAWRACRVAPALQLKAS</sequence>
<dbReference type="OrthoDB" id="8735006at2"/>
<dbReference type="STRING" id="1163408.UU9_16788"/>
<dbReference type="InterPro" id="IPR050250">
    <property type="entry name" value="Macrolide_Exporter_MacB"/>
</dbReference>
<keyword evidence="5 6" id="KW-0472">Membrane</keyword>
<keyword evidence="3 6" id="KW-0812">Transmembrane</keyword>
<comment type="caution">
    <text evidence="9">The sequence shown here is derived from an EMBL/GenBank/DDBJ whole genome shotgun (WGS) entry which is preliminary data.</text>
</comment>
<evidence type="ECO:0000256" key="6">
    <source>
        <dbReference type="SAM" id="Phobius"/>
    </source>
</evidence>
<evidence type="ECO:0000313" key="10">
    <source>
        <dbReference type="Proteomes" id="UP000004210"/>
    </source>
</evidence>
<dbReference type="AlphaFoldDB" id="I4VJ02"/>
<protein>
    <submittedName>
        <fullName evidence="9">ABC transporter permease</fullName>
    </submittedName>
</protein>
<feature type="domain" description="ABC3 transporter permease C-terminal" evidence="7">
    <location>
        <begin position="317"/>
        <end position="429"/>
    </location>
</feature>
<name>I4VJ02_9GAMM</name>
<dbReference type="PANTHER" id="PTHR30572:SF18">
    <property type="entry name" value="ABC-TYPE MACROLIDE FAMILY EXPORT SYSTEM PERMEASE COMPONENT 2"/>
    <property type="match status" value="1"/>
</dbReference>
<feature type="transmembrane region" description="Helical" evidence="6">
    <location>
        <begin position="314"/>
        <end position="337"/>
    </location>
</feature>
<feature type="transmembrane region" description="Helical" evidence="6">
    <location>
        <begin position="21"/>
        <end position="44"/>
    </location>
</feature>
<comment type="subcellular location">
    <subcellularLocation>
        <location evidence="1">Cell membrane</location>
        <topology evidence="1">Multi-pass membrane protein</topology>
    </subcellularLocation>
</comment>
<evidence type="ECO:0000256" key="4">
    <source>
        <dbReference type="ARBA" id="ARBA00022989"/>
    </source>
</evidence>
<dbReference type="PANTHER" id="PTHR30572">
    <property type="entry name" value="MEMBRANE COMPONENT OF TRANSPORTER-RELATED"/>
    <property type="match status" value="1"/>
</dbReference>
<dbReference type="RefSeq" id="WP_007082979.1">
    <property type="nucleotide sequence ID" value="NZ_AJXU01000083.1"/>
</dbReference>
<dbReference type="Pfam" id="PF12704">
    <property type="entry name" value="MacB_PCD"/>
    <property type="match status" value="1"/>
</dbReference>
<dbReference type="InterPro" id="IPR003838">
    <property type="entry name" value="ABC3_permease_C"/>
</dbReference>
<proteinExistence type="predicted"/>
<gene>
    <name evidence="9" type="ORF">UU9_16788</name>
</gene>
<keyword evidence="10" id="KW-1185">Reference proteome</keyword>
<organism evidence="9 10">
    <name type="scientific">Rhodanobacter fulvus Jip2</name>
    <dbReference type="NCBI Taxonomy" id="1163408"/>
    <lineage>
        <taxon>Bacteria</taxon>
        <taxon>Pseudomonadati</taxon>
        <taxon>Pseudomonadota</taxon>
        <taxon>Gammaproteobacteria</taxon>
        <taxon>Lysobacterales</taxon>
        <taxon>Rhodanobacteraceae</taxon>
        <taxon>Rhodanobacter</taxon>
    </lineage>
</organism>
<dbReference type="eggNOG" id="COG0577">
    <property type="taxonomic scope" value="Bacteria"/>
</dbReference>
<keyword evidence="4 6" id="KW-1133">Transmembrane helix</keyword>
<feature type="transmembrane region" description="Helical" evidence="6">
    <location>
        <begin position="357"/>
        <end position="383"/>
    </location>
</feature>